<evidence type="ECO:0000259" key="4">
    <source>
        <dbReference type="PROSITE" id="PS51782"/>
    </source>
</evidence>
<evidence type="ECO:0000256" key="2">
    <source>
        <dbReference type="ARBA" id="ARBA00022801"/>
    </source>
</evidence>
<protein>
    <submittedName>
        <fullName evidence="5">LysM peptidoglycan-binding domain-containing protein</fullName>
    </submittedName>
</protein>
<dbReference type="RefSeq" id="WP_131172467.1">
    <property type="nucleotide sequence ID" value="NZ_FXTL01000012.1"/>
</dbReference>
<dbReference type="Pfam" id="PF01476">
    <property type="entry name" value="LysM"/>
    <property type="match status" value="1"/>
</dbReference>
<dbReference type="InterPro" id="IPR023346">
    <property type="entry name" value="Lysozyme-like_dom_sf"/>
</dbReference>
<dbReference type="Pfam" id="PF06737">
    <property type="entry name" value="Transglycosylas"/>
    <property type="match status" value="1"/>
</dbReference>
<evidence type="ECO:0000256" key="3">
    <source>
        <dbReference type="SAM" id="SignalP"/>
    </source>
</evidence>
<dbReference type="InterPro" id="IPR052196">
    <property type="entry name" value="Bact_Kbp"/>
</dbReference>
<dbReference type="CDD" id="cd13925">
    <property type="entry name" value="RPF"/>
    <property type="match status" value="1"/>
</dbReference>
<evidence type="ECO:0000313" key="5">
    <source>
        <dbReference type="EMBL" id="TBT94569.1"/>
    </source>
</evidence>
<reference evidence="5 6" key="1">
    <citation type="submission" date="2019-01" db="EMBL/GenBank/DDBJ databases">
        <title>Lactibacter flavus gen. nov., sp. nov., a novel bacterium of the family Propionibacteriaceae isolated from raw milk and dairy products.</title>
        <authorList>
            <person name="Huptas C."/>
            <person name="Wenning M."/>
            <person name="Breitenwieser F."/>
            <person name="Doll E."/>
            <person name="Von Neubeck M."/>
            <person name="Busse H.-J."/>
            <person name="Scherer S."/>
        </authorList>
    </citation>
    <scope>NUCLEOTIDE SEQUENCE [LARGE SCALE GENOMIC DNA]</scope>
    <source>
        <strain evidence="5 6">DSM 22130</strain>
    </source>
</reference>
<dbReference type="InterPro" id="IPR010618">
    <property type="entry name" value="RPF"/>
</dbReference>
<dbReference type="SUPFAM" id="SSF54106">
    <property type="entry name" value="LysM domain"/>
    <property type="match status" value="1"/>
</dbReference>
<evidence type="ECO:0000256" key="1">
    <source>
        <dbReference type="ARBA" id="ARBA00010830"/>
    </source>
</evidence>
<dbReference type="SUPFAM" id="SSF53955">
    <property type="entry name" value="Lysozyme-like"/>
    <property type="match status" value="1"/>
</dbReference>
<feature type="domain" description="LysM" evidence="4">
    <location>
        <begin position="178"/>
        <end position="225"/>
    </location>
</feature>
<dbReference type="Gene3D" id="3.10.350.10">
    <property type="entry name" value="LysM domain"/>
    <property type="match status" value="1"/>
</dbReference>
<dbReference type="EMBL" id="SDMR01000012">
    <property type="protein sequence ID" value="TBT94569.1"/>
    <property type="molecule type" value="Genomic_DNA"/>
</dbReference>
<accession>A0A4Q9KLL7</accession>
<dbReference type="InterPro" id="IPR036779">
    <property type="entry name" value="LysM_dom_sf"/>
</dbReference>
<feature type="signal peptide" evidence="3">
    <location>
        <begin position="1"/>
        <end position="31"/>
    </location>
</feature>
<dbReference type="PANTHER" id="PTHR34700:SF4">
    <property type="entry name" value="PHAGE-LIKE ELEMENT PBSX PROTEIN XKDP"/>
    <property type="match status" value="1"/>
</dbReference>
<comment type="similarity">
    <text evidence="1">Belongs to the transglycosylase family. Rpf subfamily.</text>
</comment>
<dbReference type="InterPro" id="IPR018392">
    <property type="entry name" value="LysM"/>
</dbReference>
<keyword evidence="6" id="KW-1185">Reference proteome</keyword>
<dbReference type="AlphaFoldDB" id="A0A4Q9KLL7"/>
<gene>
    <name evidence="5" type="ORF">ET996_10275</name>
</gene>
<name>A0A4Q9KLL7_PROTD</name>
<dbReference type="Gene3D" id="1.10.530.10">
    <property type="match status" value="1"/>
</dbReference>
<evidence type="ECO:0000313" key="6">
    <source>
        <dbReference type="Proteomes" id="UP000291933"/>
    </source>
</evidence>
<dbReference type="GO" id="GO:0016787">
    <property type="term" value="F:hydrolase activity"/>
    <property type="evidence" value="ECO:0007669"/>
    <property type="project" value="UniProtKB-KW"/>
</dbReference>
<organism evidence="5 6">
    <name type="scientific">Propioniciclava tarda</name>
    <dbReference type="NCBI Taxonomy" id="433330"/>
    <lineage>
        <taxon>Bacteria</taxon>
        <taxon>Bacillati</taxon>
        <taxon>Actinomycetota</taxon>
        <taxon>Actinomycetes</taxon>
        <taxon>Propionibacteriales</taxon>
        <taxon>Propionibacteriaceae</taxon>
        <taxon>Propioniciclava</taxon>
    </lineage>
</organism>
<dbReference type="SMART" id="SM00257">
    <property type="entry name" value="LysM"/>
    <property type="match status" value="1"/>
</dbReference>
<dbReference type="PROSITE" id="PS51782">
    <property type="entry name" value="LYSM"/>
    <property type="match status" value="1"/>
</dbReference>
<dbReference type="PANTHER" id="PTHR34700">
    <property type="entry name" value="POTASSIUM BINDING PROTEIN KBP"/>
    <property type="match status" value="1"/>
</dbReference>
<dbReference type="OrthoDB" id="1404170at2"/>
<keyword evidence="3" id="KW-0732">Signal</keyword>
<comment type="caution">
    <text evidence="5">The sequence shown here is derived from an EMBL/GenBank/DDBJ whole genome shotgun (WGS) entry which is preliminary data.</text>
</comment>
<proteinExistence type="inferred from homology"/>
<keyword evidence="2" id="KW-0378">Hydrolase</keyword>
<sequence>MNKTINRLASVAAAATIAGTGLIAAASPASADTSVWDRVAACESGGNWAINTGNGYYGGVQFSRSTWNGFGGQAYAATANLATKAQQIAVAQKVLAVQGPNAWPVCSKKAGLTKANGGASYSAPAAPVATPTRAVAAAKPVTVKPAAVKATPAKPAKAKATAKVAPVAAVTPAANTQGGYTVKPGDTLAKIARANGISDWQTLYALNKAQIANPHLIYVGQHFVLS</sequence>
<dbReference type="CDD" id="cd00118">
    <property type="entry name" value="LysM"/>
    <property type="match status" value="1"/>
</dbReference>
<dbReference type="Proteomes" id="UP000291933">
    <property type="component" value="Unassembled WGS sequence"/>
</dbReference>
<feature type="chain" id="PRO_5020830075" evidence="3">
    <location>
        <begin position="32"/>
        <end position="226"/>
    </location>
</feature>